<dbReference type="OrthoDB" id="1723750at2759"/>
<organism evidence="10 11">
    <name type="scientific">Habropoda laboriosa</name>
    <dbReference type="NCBI Taxonomy" id="597456"/>
    <lineage>
        <taxon>Eukaryota</taxon>
        <taxon>Metazoa</taxon>
        <taxon>Ecdysozoa</taxon>
        <taxon>Arthropoda</taxon>
        <taxon>Hexapoda</taxon>
        <taxon>Insecta</taxon>
        <taxon>Pterygota</taxon>
        <taxon>Neoptera</taxon>
        <taxon>Endopterygota</taxon>
        <taxon>Hymenoptera</taxon>
        <taxon>Apocrita</taxon>
        <taxon>Aculeata</taxon>
        <taxon>Apoidea</taxon>
        <taxon>Anthophila</taxon>
        <taxon>Apidae</taxon>
        <taxon>Habropoda</taxon>
    </lineage>
</organism>
<dbReference type="Gene3D" id="3.40.50.150">
    <property type="entry name" value="Vaccinia Virus protein VP39"/>
    <property type="match status" value="1"/>
</dbReference>
<keyword evidence="6 10" id="KW-0808">Transferase</keyword>
<keyword evidence="4" id="KW-0963">Cytoplasm</keyword>
<dbReference type="Proteomes" id="UP000053825">
    <property type="component" value="Unassembled WGS sequence"/>
</dbReference>
<dbReference type="GO" id="GO:0005634">
    <property type="term" value="C:nucleus"/>
    <property type="evidence" value="ECO:0007669"/>
    <property type="project" value="UniProtKB-SubCell"/>
</dbReference>
<evidence type="ECO:0000313" key="10">
    <source>
        <dbReference type="EMBL" id="KOC65533.1"/>
    </source>
</evidence>
<proteinExistence type="inferred from homology"/>
<dbReference type="EMBL" id="KQ414661">
    <property type="protein sequence ID" value="KOC65533.1"/>
    <property type="molecule type" value="Genomic_DNA"/>
</dbReference>
<dbReference type="SUPFAM" id="SSF53335">
    <property type="entry name" value="S-adenosyl-L-methionine-dependent methyltransferases"/>
    <property type="match status" value="1"/>
</dbReference>
<evidence type="ECO:0000313" key="11">
    <source>
        <dbReference type="Proteomes" id="UP000053825"/>
    </source>
</evidence>
<dbReference type="PANTHER" id="PTHR14614:SF39">
    <property type="entry name" value="HISTIDINE PROTEIN METHYLTRANSFERASE 1 HOMOLOG"/>
    <property type="match status" value="1"/>
</dbReference>
<protein>
    <recommendedName>
        <fullName evidence="3">protein-histidine N-methyltransferase</fullName>
        <ecNumber evidence="3">2.1.1.85</ecNumber>
    </recommendedName>
</protein>
<dbReference type="EC" id="2.1.1.85" evidence="3"/>
<evidence type="ECO:0000256" key="6">
    <source>
        <dbReference type="ARBA" id="ARBA00022679"/>
    </source>
</evidence>
<dbReference type="CDD" id="cd02440">
    <property type="entry name" value="AdoMet_MTases"/>
    <property type="match status" value="1"/>
</dbReference>
<comment type="similarity">
    <text evidence="9">Belongs to the methyltransferase superfamily. METTL18 family.</text>
</comment>
<evidence type="ECO:0000256" key="3">
    <source>
        <dbReference type="ARBA" id="ARBA00012533"/>
    </source>
</evidence>
<evidence type="ECO:0000256" key="9">
    <source>
        <dbReference type="ARBA" id="ARBA00038126"/>
    </source>
</evidence>
<evidence type="ECO:0000256" key="1">
    <source>
        <dbReference type="ARBA" id="ARBA00004123"/>
    </source>
</evidence>
<gene>
    <name evidence="10" type="ORF">WH47_00503</name>
</gene>
<reference evidence="10 11" key="1">
    <citation type="submission" date="2015-07" db="EMBL/GenBank/DDBJ databases">
        <title>The genome of Habropoda laboriosa.</title>
        <authorList>
            <person name="Pan H."/>
            <person name="Kapheim K."/>
        </authorList>
    </citation>
    <scope>NUCLEOTIDE SEQUENCE [LARGE SCALE GENOMIC DNA]</scope>
    <source>
        <strain evidence="10">0110345459</strain>
    </source>
</reference>
<comment type="subcellular location">
    <subcellularLocation>
        <location evidence="2">Cytoplasm</location>
    </subcellularLocation>
    <subcellularLocation>
        <location evidence="1">Nucleus</location>
    </subcellularLocation>
</comment>
<dbReference type="PANTHER" id="PTHR14614">
    <property type="entry name" value="HEPATOCELLULAR CARCINOMA-ASSOCIATED ANTIGEN"/>
    <property type="match status" value="1"/>
</dbReference>
<keyword evidence="5 10" id="KW-0489">Methyltransferase</keyword>
<dbReference type="STRING" id="597456.A0A0L7R3V6"/>
<keyword evidence="8" id="KW-0539">Nucleus</keyword>
<dbReference type="AlphaFoldDB" id="A0A0L7R3V6"/>
<dbReference type="InterPro" id="IPR019410">
    <property type="entry name" value="Methyltransf_16"/>
</dbReference>
<evidence type="ECO:0000256" key="7">
    <source>
        <dbReference type="ARBA" id="ARBA00022691"/>
    </source>
</evidence>
<evidence type="ECO:0000256" key="2">
    <source>
        <dbReference type="ARBA" id="ARBA00004496"/>
    </source>
</evidence>
<keyword evidence="11" id="KW-1185">Reference proteome</keyword>
<dbReference type="Pfam" id="PF10294">
    <property type="entry name" value="Methyltransf_16"/>
    <property type="match status" value="1"/>
</dbReference>
<dbReference type="GO" id="GO:0018064">
    <property type="term" value="F:protein-L-histidine N-tele-methyltransferase activity"/>
    <property type="evidence" value="ECO:0007669"/>
    <property type="project" value="UniProtKB-EC"/>
</dbReference>
<dbReference type="GO" id="GO:0005737">
    <property type="term" value="C:cytoplasm"/>
    <property type="evidence" value="ECO:0007669"/>
    <property type="project" value="UniProtKB-SubCell"/>
</dbReference>
<name>A0A0L7R3V6_9HYME</name>
<evidence type="ECO:0000256" key="5">
    <source>
        <dbReference type="ARBA" id="ARBA00022603"/>
    </source>
</evidence>
<dbReference type="InterPro" id="IPR029063">
    <property type="entry name" value="SAM-dependent_MTases_sf"/>
</dbReference>
<sequence length="292" mass="33787">MFKFGFSRNNEDEEKDIGVKKSTIDWIPASKVEVSELQIEKQYDPNDYMDRVIFPGCKLKLIRSEKALHDLKEENCINIIEAESQHSDLIPSKYEGGLKIWECSYDLAQYIFEKNIVFQDKFVLDLGCGTGVIGLIALLKNSIVHFQDYNVEVISTVTIPNVLLNFEDRESILKRCEFFCGDWESFTKLHVSSGENKLVEYDLIFTSETIYNPDNHKKLYEVFKQRLKQDGIGLIAAKSYYFGVGGGIRQFQNFIEEDGIFDVDVTWKSQDILLGLQREILKITRKTQLLFI</sequence>
<keyword evidence="7" id="KW-0949">S-adenosyl-L-methionine</keyword>
<accession>A0A0L7R3V6</accession>
<evidence type="ECO:0000256" key="8">
    <source>
        <dbReference type="ARBA" id="ARBA00023242"/>
    </source>
</evidence>
<evidence type="ECO:0000256" key="4">
    <source>
        <dbReference type="ARBA" id="ARBA00022490"/>
    </source>
</evidence>
<dbReference type="GO" id="GO:0032259">
    <property type="term" value="P:methylation"/>
    <property type="evidence" value="ECO:0007669"/>
    <property type="project" value="UniProtKB-KW"/>
</dbReference>